<evidence type="ECO:0000256" key="1">
    <source>
        <dbReference type="ARBA" id="ARBA00005696"/>
    </source>
</evidence>
<evidence type="ECO:0000256" key="3">
    <source>
        <dbReference type="ARBA" id="ARBA00022679"/>
    </source>
</evidence>
<dbReference type="GO" id="GO:0061651">
    <property type="term" value="F:Atg12 conjugating enzyme activity"/>
    <property type="evidence" value="ECO:0007669"/>
    <property type="project" value="TreeGrafter"/>
</dbReference>
<evidence type="ECO:0000256" key="2">
    <source>
        <dbReference type="ARBA" id="ARBA00021099"/>
    </source>
</evidence>
<evidence type="ECO:0000256" key="5">
    <source>
        <dbReference type="ARBA" id="ARBA00023006"/>
    </source>
</evidence>
<dbReference type="GO" id="GO:0005829">
    <property type="term" value="C:cytosol"/>
    <property type="evidence" value="ECO:0007669"/>
    <property type="project" value="TreeGrafter"/>
</dbReference>
<comment type="caution">
    <text evidence="7">The sequence shown here is derived from an EMBL/GenBank/DDBJ whole genome shotgun (WGS) entry which is preliminary data.</text>
</comment>
<gene>
    <name evidence="7" type="ORF">KSP39_PZI012553</name>
</gene>
<accession>A0AAP0G512</accession>
<evidence type="ECO:0000313" key="8">
    <source>
        <dbReference type="Proteomes" id="UP001418222"/>
    </source>
</evidence>
<dbReference type="Proteomes" id="UP001418222">
    <property type="component" value="Unassembled WGS sequence"/>
</dbReference>
<dbReference type="GO" id="GO:0000045">
    <property type="term" value="P:autophagosome assembly"/>
    <property type="evidence" value="ECO:0007669"/>
    <property type="project" value="TreeGrafter"/>
</dbReference>
<dbReference type="EMBL" id="JBBWWQ010000010">
    <property type="protein sequence ID" value="KAK8937123.1"/>
    <property type="molecule type" value="Genomic_DNA"/>
</dbReference>
<keyword evidence="8" id="KW-1185">Reference proteome</keyword>
<dbReference type="Gene3D" id="3.30.1460.50">
    <property type="match status" value="1"/>
</dbReference>
<comment type="similarity">
    <text evidence="1">Belongs to the ATG10 family.</text>
</comment>
<dbReference type="PANTHER" id="PTHR14957">
    <property type="entry name" value="UBIQUITIN-LIKE-CONJUGATING ENZYME ATG10"/>
    <property type="match status" value="1"/>
</dbReference>
<sequence length="341" mass="38559">MKKLDLKHVPGSEQVADVLTKALSKALFYQCLSKLDAYDLLCMENQKAFDGTLSADEFYIAANTLCEKWKSANTGLPDWTWMPCKRMPSGASYNDDGYLSLESIYHIKFPKVFRALISNVTGFPAVEAFRWWPLVFIITGFLLLGCRAFPPCILLEVHVPSNVIHAYDFHIAYSHSYRDPVLYFNGHRSDGQPLDLDEIQKDLPEYSRKLLTESKWTFITVEEHPYLHQPWYMLHPCGTSDWMKLLLHGRPDAADYLISWLSVVGQTVGLRVPISLVGHQACSRLGSGRACPRCLGALFLGRVRFLCTSTLVSWFIVGVPVRLLNASSYLQVSFNLGESPL</sequence>
<keyword evidence="5" id="KW-0072">Autophagy</keyword>
<dbReference type="GO" id="GO:0000422">
    <property type="term" value="P:autophagy of mitochondrion"/>
    <property type="evidence" value="ECO:0007669"/>
    <property type="project" value="TreeGrafter"/>
</dbReference>
<dbReference type="Pfam" id="PF03987">
    <property type="entry name" value="Autophagy_act_C"/>
    <property type="match status" value="1"/>
</dbReference>
<dbReference type="PANTHER" id="PTHR14957:SF1">
    <property type="entry name" value="UBIQUITIN-LIKE-CONJUGATING ENZYME ATG10"/>
    <property type="match status" value="1"/>
</dbReference>
<name>A0AAP0G512_9ASPA</name>
<dbReference type="AlphaFoldDB" id="A0AAP0G512"/>
<protein>
    <recommendedName>
        <fullName evidence="2">Ubiquitin-like-conjugating enzyme ATG10</fullName>
    </recommendedName>
    <alternativeName>
        <fullName evidence="6">Autophagy-related protein 10</fullName>
    </alternativeName>
</protein>
<evidence type="ECO:0000256" key="6">
    <source>
        <dbReference type="ARBA" id="ARBA00029833"/>
    </source>
</evidence>
<dbReference type="GO" id="GO:0032446">
    <property type="term" value="P:protein modification by small protein conjugation"/>
    <property type="evidence" value="ECO:0007669"/>
    <property type="project" value="TreeGrafter"/>
</dbReference>
<evidence type="ECO:0000313" key="7">
    <source>
        <dbReference type="EMBL" id="KAK8937123.1"/>
    </source>
</evidence>
<keyword evidence="4" id="KW-0833">Ubl conjugation pathway</keyword>
<organism evidence="7 8">
    <name type="scientific">Platanthera zijinensis</name>
    <dbReference type="NCBI Taxonomy" id="2320716"/>
    <lineage>
        <taxon>Eukaryota</taxon>
        <taxon>Viridiplantae</taxon>
        <taxon>Streptophyta</taxon>
        <taxon>Embryophyta</taxon>
        <taxon>Tracheophyta</taxon>
        <taxon>Spermatophyta</taxon>
        <taxon>Magnoliopsida</taxon>
        <taxon>Liliopsida</taxon>
        <taxon>Asparagales</taxon>
        <taxon>Orchidaceae</taxon>
        <taxon>Orchidoideae</taxon>
        <taxon>Orchideae</taxon>
        <taxon>Orchidinae</taxon>
        <taxon>Platanthera</taxon>
    </lineage>
</organism>
<reference evidence="7 8" key="1">
    <citation type="journal article" date="2022" name="Nat. Plants">
        <title>Genomes of leafy and leafless Platanthera orchids illuminate the evolution of mycoheterotrophy.</title>
        <authorList>
            <person name="Li M.H."/>
            <person name="Liu K.W."/>
            <person name="Li Z."/>
            <person name="Lu H.C."/>
            <person name="Ye Q.L."/>
            <person name="Zhang D."/>
            <person name="Wang J.Y."/>
            <person name="Li Y.F."/>
            <person name="Zhong Z.M."/>
            <person name="Liu X."/>
            <person name="Yu X."/>
            <person name="Liu D.K."/>
            <person name="Tu X.D."/>
            <person name="Liu B."/>
            <person name="Hao Y."/>
            <person name="Liao X.Y."/>
            <person name="Jiang Y.T."/>
            <person name="Sun W.H."/>
            <person name="Chen J."/>
            <person name="Chen Y.Q."/>
            <person name="Ai Y."/>
            <person name="Zhai J.W."/>
            <person name="Wu S.S."/>
            <person name="Zhou Z."/>
            <person name="Hsiao Y.Y."/>
            <person name="Wu W.L."/>
            <person name="Chen Y.Y."/>
            <person name="Lin Y.F."/>
            <person name="Hsu J.L."/>
            <person name="Li C.Y."/>
            <person name="Wang Z.W."/>
            <person name="Zhao X."/>
            <person name="Zhong W.Y."/>
            <person name="Ma X.K."/>
            <person name="Ma L."/>
            <person name="Huang J."/>
            <person name="Chen G.Z."/>
            <person name="Huang M.Z."/>
            <person name="Huang L."/>
            <person name="Peng D.H."/>
            <person name="Luo Y.B."/>
            <person name="Zou S.Q."/>
            <person name="Chen S.P."/>
            <person name="Lan S."/>
            <person name="Tsai W.C."/>
            <person name="Van de Peer Y."/>
            <person name="Liu Z.J."/>
        </authorList>
    </citation>
    <scope>NUCLEOTIDE SEQUENCE [LARGE SCALE GENOMIC DNA]</scope>
    <source>
        <strain evidence="7">Lor287</strain>
    </source>
</reference>
<evidence type="ECO:0000256" key="4">
    <source>
        <dbReference type="ARBA" id="ARBA00022786"/>
    </source>
</evidence>
<proteinExistence type="inferred from homology"/>
<dbReference type="InterPro" id="IPR007135">
    <property type="entry name" value="Atg3/Atg10"/>
</dbReference>
<keyword evidence="3" id="KW-0808">Transferase</keyword>